<dbReference type="InterPro" id="IPR000719">
    <property type="entry name" value="Prot_kinase_dom"/>
</dbReference>
<keyword evidence="2" id="KW-0723">Serine/threonine-protein kinase</keyword>
<evidence type="ECO:0000256" key="5">
    <source>
        <dbReference type="ARBA" id="ARBA00022777"/>
    </source>
</evidence>
<dbReference type="FunFam" id="1.10.510.10:FF:001654">
    <property type="entry name" value="SRSF protein kinase 3"/>
    <property type="match status" value="1"/>
</dbReference>
<feature type="compositionally biased region" description="Basic and acidic residues" evidence="10">
    <location>
        <begin position="811"/>
        <end position="828"/>
    </location>
</feature>
<evidence type="ECO:0000259" key="11">
    <source>
        <dbReference type="PROSITE" id="PS50011"/>
    </source>
</evidence>
<feature type="compositionally biased region" description="Acidic residues" evidence="10">
    <location>
        <begin position="157"/>
        <end position="169"/>
    </location>
</feature>
<feature type="compositionally biased region" description="Acidic residues" evidence="10">
    <location>
        <begin position="100"/>
        <end position="110"/>
    </location>
</feature>
<feature type="domain" description="Protein kinase" evidence="11">
    <location>
        <begin position="190"/>
        <end position="1031"/>
    </location>
</feature>
<evidence type="ECO:0000256" key="8">
    <source>
        <dbReference type="ARBA" id="ARBA00048679"/>
    </source>
</evidence>
<dbReference type="InterPro" id="IPR051334">
    <property type="entry name" value="SRPK"/>
</dbReference>
<evidence type="ECO:0000256" key="10">
    <source>
        <dbReference type="SAM" id="MobiDB-lite"/>
    </source>
</evidence>
<dbReference type="InterPro" id="IPR008271">
    <property type="entry name" value="Ser/Thr_kinase_AS"/>
</dbReference>
<dbReference type="GO" id="GO:0050684">
    <property type="term" value="P:regulation of mRNA processing"/>
    <property type="evidence" value="ECO:0007669"/>
    <property type="project" value="TreeGrafter"/>
</dbReference>
<gene>
    <name evidence="12" type="ORF">PSNMU_V1.4_AUG-EV-PASAV3_0102970</name>
</gene>
<dbReference type="PROSITE" id="PS50011">
    <property type="entry name" value="PROTEIN_KINASE_DOM"/>
    <property type="match status" value="1"/>
</dbReference>
<evidence type="ECO:0000313" key="12">
    <source>
        <dbReference type="EMBL" id="VEU43248.1"/>
    </source>
</evidence>
<dbReference type="SUPFAM" id="SSF56112">
    <property type="entry name" value="Protein kinase-like (PK-like)"/>
    <property type="match status" value="1"/>
</dbReference>
<organism evidence="12 13">
    <name type="scientific">Pseudo-nitzschia multistriata</name>
    <dbReference type="NCBI Taxonomy" id="183589"/>
    <lineage>
        <taxon>Eukaryota</taxon>
        <taxon>Sar</taxon>
        <taxon>Stramenopiles</taxon>
        <taxon>Ochrophyta</taxon>
        <taxon>Bacillariophyta</taxon>
        <taxon>Bacillariophyceae</taxon>
        <taxon>Bacillariophycidae</taxon>
        <taxon>Bacillariales</taxon>
        <taxon>Bacillariaceae</taxon>
        <taxon>Pseudo-nitzschia</taxon>
    </lineage>
</organism>
<dbReference type="OrthoDB" id="2649at2759"/>
<name>A0A448ZMI4_9STRA</name>
<dbReference type="InterPro" id="IPR017441">
    <property type="entry name" value="Protein_kinase_ATP_BS"/>
</dbReference>
<keyword evidence="13" id="KW-1185">Reference proteome</keyword>
<feature type="region of interest" description="Disordered" evidence="10">
    <location>
        <begin position="402"/>
        <end position="460"/>
    </location>
</feature>
<evidence type="ECO:0000256" key="6">
    <source>
        <dbReference type="ARBA" id="ARBA00022840"/>
    </source>
</evidence>
<evidence type="ECO:0000256" key="3">
    <source>
        <dbReference type="ARBA" id="ARBA00022679"/>
    </source>
</evidence>
<dbReference type="PROSITE" id="PS00108">
    <property type="entry name" value="PROTEIN_KINASE_ST"/>
    <property type="match status" value="1"/>
</dbReference>
<feature type="compositionally biased region" description="Gly residues" evidence="10">
    <location>
        <begin position="68"/>
        <end position="79"/>
    </location>
</feature>
<comment type="catalytic activity">
    <reaction evidence="7">
        <text>L-threonyl-[protein] + ATP = O-phospho-L-threonyl-[protein] + ADP + H(+)</text>
        <dbReference type="Rhea" id="RHEA:46608"/>
        <dbReference type="Rhea" id="RHEA-COMP:11060"/>
        <dbReference type="Rhea" id="RHEA-COMP:11605"/>
        <dbReference type="ChEBI" id="CHEBI:15378"/>
        <dbReference type="ChEBI" id="CHEBI:30013"/>
        <dbReference type="ChEBI" id="CHEBI:30616"/>
        <dbReference type="ChEBI" id="CHEBI:61977"/>
        <dbReference type="ChEBI" id="CHEBI:456216"/>
        <dbReference type="EC" id="2.7.11.1"/>
    </reaction>
</comment>
<evidence type="ECO:0000256" key="9">
    <source>
        <dbReference type="PROSITE-ProRule" id="PRU10141"/>
    </source>
</evidence>
<evidence type="ECO:0000256" key="4">
    <source>
        <dbReference type="ARBA" id="ARBA00022741"/>
    </source>
</evidence>
<sequence length="1032" mass="114695">MNIFSAKKKKRSSGMAATDEDGDDDYDRHKQQQHDTSAMDILVDSGSDEDEIFDDGDDDDDDDEVSGRRGGSSRNGGYGVVPPSQQSAKRGLPNVIHSVDDDDEDFDGEYTDASAHDDASEDPSDDEDEDQSRRSRHTDEDSDDSDEDRNEKHGSDSGEDYTDDEDEGEDGYKPGGYHRVKIGEVYNQRYVVIKKLGWGHFSTVWMVKDRKAVQNNEGEQFLALKVQKSADHYTDAAMDEVELLDCIHKERKKQRSLPQNKKDADGVTAGEMSEFSKYSATLHDSFFHTGPNGRHMCMVFSMLGVNLLSVIKAFNYRGIPIPVVQNMIRGICKGLDFLHRKCHIIHTDLKPENVLLSSHEQLGGGPNDTDSLVGSMANMSIDTNRELAKSIKLLEDELQNPKLSPADRKRLKKKLKKKRQKARKKFFGSGGDSGDEDEDDTDYNADDDDDDDGEDESPNLSDWELARMLNSASSMISPRSADEGVIPATASVKRRLNHGPFITSNFGHRKEQADAMLLGLLQTLIDVRRPSAEELARYLSPPKNDEDTGENGVAEIAFMLRAFTPEQELADGVSTALGGIPWELSEDKARRKWRCKITAPTVGRYNSAAGCPSTAFELTQKCRNKLDAGAKQIFSDLALLVGANLGGDGEKEEVLNNKNAKRALPYSLFKLRFPVSSTYVVLSFLESRLHGVVFFAYRRDEGNPPLDSILFGPKGNLVCDHPLAMRTKSSSGDNSSSSPTNSTCMFGFDLRQVKDFQALPSLKEDGSASLDLDSPSLDRVLGWWIARNSIKDRMKSFLGFDPTSTLVSALGHRDPANGSDDRFQEGGKKPGGSTTNNSGNGRNNASAIAAAAPKSSPPDLSDPAYLLTTKSVIVDLGNACWTHRHFSEDIQTRQYRAPEVLIGSKYNTSADMWSLGCMTFELLTGDLLFDPRAGDDYDRDEDHLAMFQELLGRMPKRLALEGKYAKQFFDKKGSLKHIKSLKFWPIQDVLIEKYHFSKEDANAVADFMRPLLDFDPKTRASALDALRHKWLR</sequence>
<dbReference type="PANTHER" id="PTHR47634">
    <property type="entry name" value="PROTEIN KINASE DOMAIN-CONTAINING PROTEIN-RELATED"/>
    <property type="match status" value="1"/>
</dbReference>
<keyword evidence="5" id="KW-0418">Kinase</keyword>
<dbReference type="GO" id="GO:0000245">
    <property type="term" value="P:spliceosomal complex assembly"/>
    <property type="evidence" value="ECO:0007669"/>
    <property type="project" value="TreeGrafter"/>
</dbReference>
<dbReference type="Gene3D" id="3.30.200.20">
    <property type="entry name" value="Phosphorylase Kinase, domain 1"/>
    <property type="match status" value="1"/>
</dbReference>
<dbReference type="PANTHER" id="PTHR47634:SF9">
    <property type="entry name" value="PROTEIN KINASE DOMAIN-CONTAINING PROTEIN-RELATED"/>
    <property type="match status" value="1"/>
</dbReference>
<feature type="region of interest" description="Disordered" evidence="10">
    <location>
        <begin position="1"/>
        <end position="177"/>
    </location>
</feature>
<keyword evidence="4 9" id="KW-0547">Nucleotide-binding</keyword>
<feature type="compositionally biased region" description="Acidic residues" evidence="10">
    <location>
        <begin position="46"/>
        <end position="64"/>
    </location>
</feature>
<reference evidence="12 13" key="1">
    <citation type="submission" date="2019-01" db="EMBL/GenBank/DDBJ databases">
        <authorList>
            <person name="Ferrante I. M."/>
        </authorList>
    </citation>
    <scope>NUCLEOTIDE SEQUENCE [LARGE SCALE GENOMIC DNA]</scope>
    <source>
        <strain evidence="12 13">B856</strain>
    </source>
</reference>
<dbReference type="GO" id="GO:0004674">
    <property type="term" value="F:protein serine/threonine kinase activity"/>
    <property type="evidence" value="ECO:0007669"/>
    <property type="project" value="UniProtKB-KW"/>
</dbReference>
<dbReference type="PROSITE" id="PS00107">
    <property type="entry name" value="PROTEIN_KINASE_ATP"/>
    <property type="match status" value="1"/>
</dbReference>
<evidence type="ECO:0000256" key="1">
    <source>
        <dbReference type="ARBA" id="ARBA00012513"/>
    </source>
</evidence>
<comment type="catalytic activity">
    <reaction evidence="8">
        <text>L-seryl-[protein] + ATP = O-phospho-L-seryl-[protein] + ADP + H(+)</text>
        <dbReference type="Rhea" id="RHEA:17989"/>
        <dbReference type="Rhea" id="RHEA-COMP:9863"/>
        <dbReference type="Rhea" id="RHEA-COMP:11604"/>
        <dbReference type="ChEBI" id="CHEBI:15378"/>
        <dbReference type="ChEBI" id="CHEBI:29999"/>
        <dbReference type="ChEBI" id="CHEBI:30616"/>
        <dbReference type="ChEBI" id="CHEBI:83421"/>
        <dbReference type="ChEBI" id="CHEBI:456216"/>
        <dbReference type="EC" id="2.7.11.1"/>
    </reaction>
</comment>
<dbReference type="GO" id="GO:0005524">
    <property type="term" value="F:ATP binding"/>
    <property type="evidence" value="ECO:0007669"/>
    <property type="project" value="UniProtKB-UniRule"/>
</dbReference>
<dbReference type="EC" id="2.7.11.1" evidence="1"/>
<feature type="compositionally biased region" description="Low complexity" evidence="10">
    <location>
        <begin position="831"/>
        <end position="844"/>
    </location>
</feature>
<feature type="compositionally biased region" description="Acidic residues" evidence="10">
    <location>
        <begin position="433"/>
        <end position="457"/>
    </location>
</feature>
<feature type="region of interest" description="Disordered" evidence="10">
    <location>
        <begin position="809"/>
        <end position="844"/>
    </location>
</feature>
<dbReference type="Proteomes" id="UP000291116">
    <property type="component" value="Unassembled WGS sequence"/>
</dbReference>
<keyword evidence="6 9" id="KW-0067">ATP-binding</keyword>
<evidence type="ECO:0000313" key="13">
    <source>
        <dbReference type="Proteomes" id="UP000291116"/>
    </source>
</evidence>
<evidence type="ECO:0000256" key="2">
    <source>
        <dbReference type="ARBA" id="ARBA00022527"/>
    </source>
</evidence>
<protein>
    <recommendedName>
        <fullName evidence="1">non-specific serine/threonine protein kinase</fullName>
        <ecNumber evidence="1">2.7.11.1</ecNumber>
    </recommendedName>
</protein>
<dbReference type="Gene3D" id="1.10.510.10">
    <property type="entry name" value="Transferase(Phosphotransferase) domain 1"/>
    <property type="match status" value="2"/>
</dbReference>
<feature type="binding site" evidence="9">
    <location>
        <position position="225"/>
    </location>
    <ligand>
        <name>ATP</name>
        <dbReference type="ChEBI" id="CHEBI:30616"/>
    </ligand>
</feature>
<keyword evidence="3" id="KW-0808">Transferase</keyword>
<proteinExistence type="predicted"/>
<dbReference type="Pfam" id="PF00069">
    <property type="entry name" value="Pkinase"/>
    <property type="match status" value="2"/>
</dbReference>
<dbReference type="SMART" id="SM00220">
    <property type="entry name" value="S_TKc"/>
    <property type="match status" value="1"/>
</dbReference>
<accession>A0A448ZMI4</accession>
<dbReference type="EMBL" id="CAACVS010000531">
    <property type="protein sequence ID" value="VEU43248.1"/>
    <property type="molecule type" value="Genomic_DNA"/>
</dbReference>
<dbReference type="InterPro" id="IPR011009">
    <property type="entry name" value="Kinase-like_dom_sf"/>
</dbReference>
<feature type="compositionally biased region" description="Acidic residues" evidence="10">
    <location>
        <begin position="119"/>
        <end position="130"/>
    </location>
</feature>
<feature type="compositionally biased region" description="Basic residues" evidence="10">
    <location>
        <begin position="409"/>
        <end position="426"/>
    </location>
</feature>
<feature type="compositionally biased region" description="Basic residues" evidence="10">
    <location>
        <begin position="1"/>
        <end position="12"/>
    </location>
</feature>
<evidence type="ECO:0000256" key="7">
    <source>
        <dbReference type="ARBA" id="ARBA00047899"/>
    </source>
</evidence>
<dbReference type="AlphaFoldDB" id="A0A448ZMI4"/>